<dbReference type="AlphaFoldDB" id="X1SAL4"/>
<protein>
    <submittedName>
        <fullName evidence="1">Uncharacterized protein</fullName>
    </submittedName>
</protein>
<accession>X1SAL4</accession>
<proteinExistence type="predicted"/>
<name>X1SAL4_9ZZZZ</name>
<reference evidence="1" key="1">
    <citation type="journal article" date="2014" name="Front. Microbiol.">
        <title>High frequency of phylogenetically diverse reductive dehalogenase-homologous genes in deep subseafloor sedimentary metagenomes.</title>
        <authorList>
            <person name="Kawai M."/>
            <person name="Futagami T."/>
            <person name="Toyoda A."/>
            <person name="Takaki Y."/>
            <person name="Nishi S."/>
            <person name="Hori S."/>
            <person name="Arai W."/>
            <person name="Tsubouchi T."/>
            <person name="Morono Y."/>
            <person name="Uchiyama I."/>
            <person name="Ito T."/>
            <person name="Fujiyama A."/>
            <person name="Inagaki F."/>
            <person name="Takami H."/>
        </authorList>
    </citation>
    <scope>NUCLEOTIDE SEQUENCE</scope>
    <source>
        <strain evidence="1">Expedition CK06-06</strain>
    </source>
</reference>
<organism evidence="1">
    <name type="scientific">marine sediment metagenome</name>
    <dbReference type="NCBI Taxonomy" id="412755"/>
    <lineage>
        <taxon>unclassified sequences</taxon>
        <taxon>metagenomes</taxon>
        <taxon>ecological metagenomes</taxon>
    </lineage>
</organism>
<comment type="caution">
    <text evidence="1">The sequence shown here is derived from an EMBL/GenBank/DDBJ whole genome shotgun (WGS) entry which is preliminary data.</text>
</comment>
<feature type="non-terminal residue" evidence="1">
    <location>
        <position position="1"/>
    </location>
</feature>
<evidence type="ECO:0000313" key="1">
    <source>
        <dbReference type="EMBL" id="GAI90057.1"/>
    </source>
</evidence>
<gene>
    <name evidence="1" type="ORF">S12H4_38161</name>
</gene>
<sequence>ACNFMDDAKKIIKRLYKKMKSTGTTDYKIPKNELDLFRNPRMMRR</sequence>
<dbReference type="EMBL" id="BARW01022940">
    <property type="protein sequence ID" value="GAI90057.1"/>
    <property type="molecule type" value="Genomic_DNA"/>
</dbReference>